<organism evidence="2">
    <name type="scientific">uncultured Blastococcus sp</name>
    <dbReference type="NCBI Taxonomy" id="217144"/>
    <lineage>
        <taxon>Bacteria</taxon>
        <taxon>Bacillati</taxon>
        <taxon>Actinomycetota</taxon>
        <taxon>Actinomycetes</taxon>
        <taxon>Geodermatophilales</taxon>
        <taxon>Geodermatophilaceae</taxon>
        <taxon>Blastococcus</taxon>
        <taxon>environmental samples</taxon>
    </lineage>
</organism>
<dbReference type="AlphaFoldDB" id="A0A6J4J3Z4"/>
<feature type="region of interest" description="Disordered" evidence="1">
    <location>
        <begin position="1"/>
        <end position="39"/>
    </location>
</feature>
<reference evidence="2" key="1">
    <citation type="submission" date="2020-02" db="EMBL/GenBank/DDBJ databases">
        <authorList>
            <person name="Meier V. D."/>
        </authorList>
    </citation>
    <scope>NUCLEOTIDE SEQUENCE</scope>
    <source>
        <strain evidence="2">AVDCRST_MAG52</strain>
    </source>
</reference>
<dbReference type="EMBL" id="CADCTN010000207">
    <property type="protein sequence ID" value="CAA9267357.1"/>
    <property type="molecule type" value="Genomic_DNA"/>
</dbReference>
<protein>
    <submittedName>
        <fullName evidence="2">Uncharacterized protein</fullName>
    </submittedName>
</protein>
<evidence type="ECO:0000256" key="1">
    <source>
        <dbReference type="SAM" id="MobiDB-lite"/>
    </source>
</evidence>
<evidence type="ECO:0000313" key="2">
    <source>
        <dbReference type="EMBL" id="CAA9267357.1"/>
    </source>
</evidence>
<name>A0A6J4J3Z4_9ACTN</name>
<feature type="non-terminal residue" evidence="2">
    <location>
        <position position="1"/>
    </location>
</feature>
<sequence length="39" mass="4364">EHDRVRGRRRPGRRPSPAGHDPHQLRLDGPGADCRAVVL</sequence>
<proteinExistence type="predicted"/>
<accession>A0A6J4J3Z4</accession>
<gene>
    <name evidence="2" type="ORF">AVDCRST_MAG52-3007</name>
</gene>
<feature type="compositionally biased region" description="Basic residues" evidence="1">
    <location>
        <begin position="1"/>
        <end position="13"/>
    </location>
</feature>
<feature type="non-terminal residue" evidence="2">
    <location>
        <position position="39"/>
    </location>
</feature>